<dbReference type="Proteomes" id="UP001597601">
    <property type="component" value="Unassembled WGS sequence"/>
</dbReference>
<dbReference type="GO" id="GO:0032259">
    <property type="term" value="P:methylation"/>
    <property type="evidence" value="ECO:0007669"/>
    <property type="project" value="UniProtKB-KW"/>
</dbReference>
<protein>
    <submittedName>
        <fullName evidence="1">Class I SAM-dependent methyltransferase</fullName>
    </submittedName>
</protein>
<dbReference type="Gene3D" id="3.40.50.150">
    <property type="entry name" value="Vaccinia Virus protein VP39"/>
    <property type="match status" value="1"/>
</dbReference>
<dbReference type="RefSeq" id="WP_377124694.1">
    <property type="nucleotide sequence ID" value="NZ_JBHUHN010000001.1"/>
</dbReference>
<keyword evidence="2" id="KW-1185">Reference proteome</keyword>
<sequence length="208" mass="23483">MKRYVQYGCGFTAPDGWVNYDASPTLRFEKTPLLGKLYTRNSQRFPPNVTYGDIVKGLPEGPNSCDGVYCSHVLEHLDYQDFLQALKNTYTILLPGGTFRGVVPDLKAAVTDYLQDFDNEDAPANNLMRGTMLGIENRGKGLLSAFKGLYGNSKHLWMWDYKSLAYELEKVGFKNIRPITFGDADDAAFVLVEEEDRFYKAAAFQCQK</sequence>
<dbReference type="CDD" id="cd02440">
    <property type="entry name" value="AdoMet_MTases"/>
    <property type="match status" value="1"/>
</dbReference>
<evidence type="ECO:0000313" key="2">
    <source>
        <dbReference type="Proteomes" id="UP001597601"/>
    </source>
</evidence>
<organism evidence="1 2">
    <name type="scientific">Mucilaginibacter antarcticus</name>
    <dbReference type="NCBI Taxonomy" id="1855725"/>
    <lineage>
        <taxon>Bacteria</taxon>
        <taxon>Pseudomonadati</taxon>
        <taxon>Bacteroidota</taxon>
        <taxon>Sphingobacteriia</taxon>
        <taxon>Sphingobacteriales</taxon>
        <taxon>Sphingobacteriaceae</taxon>
        <taxon>Mucilaginibacter</taxon>
    </lineage>
</organism>
<keyword evidence="1" id="KW-0808">Transferase</keyword>
<dbReference type="EMBL" id="JBHUON010000005">
    <property type="protein sequence ID" value="MFD2864303.1"/>
    <property type="molecule type" value="Genomic_DNA"/>
</dbReference>
<name>A0ABW5XNN3_9SPHI</name>
<keyword evidence="1" id="KW-0489">Methyltransferase</keyword>
<dbReference type="GO" id="GO:0008168">
    <property type="term" value="F:methyltransferase activity"/>
    <property type="evidence" value="ECO:0007669"/>
    <property type="project" value="UniProtKB-KW"/>
</dbReference>
<proteinExistence type="predicted"/>
<gene>
    <name evidence="1" type="ORF">ACFSYC_06335</name>
</gene>
<dbReference type="InterPro" id="IPR029063">
    <property type="entry name" value="SAM-dependent_MTases_sf"/>
</dbReference>
<dbReference type="Pfam" id="PF13489">
    <property type="entry name" value="Methyltransf_23"/>
    <property type="match status" value="1"/>
</dbReference>
<comment type="caution">
    <text evidence="1">The sequence shown here is derived from an EMBL/GenBank/DDBJ whole genome shotgun (WGS) entry which is preliminary data.</text>
</comment>
<dbReference type="SUPFAM" id="SSF53335">
    <property type="entry name" value="S-adenosyl-L-methionine-dependent methyltransferases"/>
    <property type="match status" value="1"/>
</dbReference>
<evidence type="ECO:0000313" key="1">
    <source>
        <dbReference type="EMBL" id="MFD2864303.1"/>
    </source>
</evidence>
<reference evidence="2" key="1">
    <citation type="journal article" date="2019" name="Int. J. Syst. Evol. Microbiol.">
        <title>The Global Catalogue of Microorganisms (GCM) 10K type strain sequencing project: providing services to taxonomists for standard genome sequencing and annotation.</title>
        <authorList>
            <consortium name="The Broad Institute Genomics Platform"/>
            <consortium name="The Broad Institute Genome Sequencing Center for Infectious Disease"/>
            <person name="Wu L."/>
            <person name="Ma J."/>
        </authorList>
    </citation>
    <scope>NUCLEOTIDE SEQUENCE [LARGE SCALE GENOMIC DNA]</scope>
    <source>
        <strain evidence="2">KCTC 52232</strain>
    </source>
</reference>
<accession>A0ABW5XNN3</accession>